<sequence>MIQQTLKCAIEQALKEFSQVSPSDGIKHLLETLGYSTSREVLLDNQTLDEVLEVFAWEHFREDKGLLEEWESVNCLVQVTEEEITQNGQGRLFQPSFDTGYLKSYIFLGLTLQKPAYSRSDLAKITREINRQSDIPVMVLFRYGHYVTLSIINRRPNKLDRDKDVLEKITLIKDININSPHRAHIEILADLALPCLSDVENFDQLHTAWQKVLNTSELNNKFFQEVSNWYFWATQTVTFPDGGEADVSIRNATSVIRLITRFIFVWFLKEKGLVSDALFDENQLRNLLKSVSPEESNYYKAVLQNLFFATLNTEMNTDEKPDNRRFRGKTQQKSGRDAHYGIANVYRYQDYFTNADDFLRLCSNIPFLNGGLFECLDRDKDGDFEHNQKAKEKTKIRIDGFSDREDNVLNVPNVLFFGEIKDVDLNQTYGTRNKKYKVQGLINIFNRYKFTIDENTPIEEEIALDPELLGKVFENLLAEYNPETETTARKQTGSFYTPREIVNYMVDESLIAYLQNALPVTQASSLSQSNNQDDCVTVTQASSLSEKNTEDGSVAISGRFLPHWQQNGATYFVTFRLADSLPQVKLQFLEQEKEDWQKKHPEPLSETEQAEYHRLFSQRVDQWLDAGMGECHLKDPQLAKIVADTLAYFDGDRYHLGEWVIMPNHVHVIVTPLGNHKLSEITHSWKSFTANQINKYLNRRGQLWQKESYDQIVRSPQHLERVQTYIANHPPNVAQASSLSQSNNQDDCVTVAQASSLSQSNNQDDCVTRFTHLLSYGDDCHQFNDDEVNRLINAIDHLKIVDIACGSGAFPMGILQKLVFILGKLDPNNSKWKQQQKEKAIAPVLRDIQVAKQISYEDAREEAIQKLQERLAEIEDEFENNEMDYPRKLFLIENCIFGVDIQPIAVQIAKLRFFISLIVDQRVNNNQANRGILPLPNLETKFVAANSLIGLETQLSLRSPEVIRKEEELKQVRKQYFQARTPKTKKKCREKDNILRTEISQLLKSTGLETATADTLARWNPYDLNTCADFFDPSWMFGVDAFDICIGNPPYVRQEKIKELKPILKQQYSCFTGVADLYVYFFEQGIKLLNKKGILTYITSNKYFRSGYGEKLREFLVRKTQLKQLIDFGDAPVFTAIAYPSIIITVTQASSVSPKQNIEKVTHASSVSPKQNIEKVTQASSVSPKQNIEKVTQASSVSPKQNIEKVTQASSVSPKQNIEKVTHASSVSPKQNIDTKIKVLNWQIGKPFDNFIEVLNTDSFYIEQKALKSQGWQLEDNTVLQLLEKLRKTGTPLGEYVNGRFYRGVLTGFNEAFIVDRETRDRLINEHPSSEEVLKPFLRGRDVKRWVVNNPDLWLLFIPWHFPLHEDSTIVGVSVKAEEEFRKQYPAILNHLSQYKEQLLSRNKAETGIRYEWYALQRCAATYYKEFEETKIVWGNLATEPQFTFAEPNYYINAPANLIVSDSLYLLAVLNSPVTQYLVSQSAATRQGGFLEYKPMYISPLSIPKPTDTQDACVTRIVEKILEIKRQNPKADTTKLEREIDEIVYKLYGLTEKEIRIIEESVKQK</sequence>
<gene>
    <name evidence="10" type="ORF">NWP17_06410</name>
</gene>
<dbReference type="GO" id="GO:0004803">
    <property type="term" value="F:transposase activity"/>
    <property type="evidence" value="ECO:0007669"/>
    <property type="project" value="InterPro"/>
</dbReference>
<evidence type="ECO:0000256" key="5">
    <source>
        <dbReference type="ARBA" id="ARBA00022747"/>
    </source>
</evidence>
<accession>A0AA43KB69</accession>
<evidence type="ECO:0000256" key="4">
    <source>
        <dbReference type="ARBA" id="ARBA00022691"/>
    </source>
</evidence>
<dbReference type="GO" id="GO:0032259">
    <property type="term" value="P:methylation"/>
    <property type="evidence" value="ECO:0007669"/>
    <property type="project" value="UniProtKB-KW"/>
</dbReference>
<evidence type="ECO:0000256" key="6">
    <source>
        <dbReference type="ARBA" id="ARBA00023125"/>
    </source>
</evidence>
<dbReference type="InterPro" id="IPR002052">
    <property type="entry name" value="DNA_methylase_N6_adenine_CS"/>
</dbReference>
<keyword evidence="6" id="KW-0238">DNA-binding</keyword>
<feature type="coiled-coil region" evidence="8">
    <location>
        <begin position="857"/>
        <end position="884"/>
    </location>
</feature>
<evidence type="ECO:0000259" key="9">
    <source>
        <dbReference type="SMART" id="SM01321"/>
    </source>
</evidence>
<dbReference type="PROSITE" id="PS00092">
    <property type="entry name" value="N6_MTASE"/>
    <property type="match status" value="1"/>
</dbReference>
<dbReference type="InterPro" id="IPR002686">
    <property type="entry name" value="Transposase_17"/>
</dbReference>
<evidence type="ECO:0000256" key="7">
    <source>
        <dbReference type="ARBA" id="ARBA00047942"/>
    </source>
</evidence>
<dbReference type="Gene3D" id="3.30.70.1290">
    <property type="entry name" value="Transposase IS200-like"/>
    <property type="match status" value="1"/>
</dbReference>
<dbReference type="InterPro" id="IPR050953">
    <property type="entry name" value="N4_N6_ade-DNA_methylase"/>
</dbReference>
<proteinExistence type="predicted"/>
<dbReference type="EMBL" id="JANQDH010000041">
    <property type="protein sequence ID" value="MDH6060072.1"/>
    <property type="molecule type" value="Genomic_DNA"/>
</dbReference>
<evidence type="ECO:0000313" key="11">
    <source>
        <dbReference type="Proteomes" id="UP001159387"/>
    </source>
</evidence>
<dbReference type="SUPFAM" id="SSF143422">
    <property type="entry name" value="Transposase IS200-like"/>
    <property type="match status" value="1"/>
</dbReference>
<dbReference type="Pfam" id="PF01797">
    <property type="entry name" value="Y1_Tnp"/>
    <property type="match status" value="1"/>
</dbReference>
<evidence type="ECO:0000256" key="8">
    <source>
        <dbReference type="SAM" id="Coils"/>
    </source>
</evidence>
<dbReference type="Pfam" id="PF07669">
    <property type="entry name" value="Eco57I"/>
    <property type="match status" value="1"/>
</dbReference>
<dbReference type="InterPro" id="IPR029063">
    <property type="entry name" value="SAM-dependent_MTases_sf"/>
</dbReference>
<evidence type="ECO:0000256" key="1">
    <source>
        <dbReference type="ARBA" id="ARBA00011900"/>
    </source>
</evidence>
<dbReference type="SMART" id="SM01321">
    <property type="entry name" value="Y1_Tnp"/>
    <property type="match status" value="1"/>
</dbReference>
<protein>
    <recommendedName>
        <fullName evidence="1">site-specific DNA-methyltransferase (adenine-specific)</fullName>
        <ecNumber evidence="1">2.1.1.72</ecNumber>
    </recommendedName>
</protein>
<organism evidence="10 11">
    <name type="scientific">Chrysosporum bergii ANA360D</name>
    <dbReference type="NCBI Taxonomy" id="617107"/>
    <lineage>
        <taxon>Bacteria</taxon>
        <taxon>Bacillati</taxon>
        <taxon>Cyanobacteriota</taxon>
        <taxon>Cyanophyceae</taxon>
        <taxon>Nostocales</taxon>
        <taxon>Nodulariaceae</taxon>
        <taxon>Chrysosporum</taxon>
    </lineage>
</organism>
<dbReference type="GO" id="GO:0009307">
    <property type="term" value="P:DNA restriction-modification system"/>
    <property type="evidence" value="ECO:0007669"/>
    <property type="project" value="UniProtKB-KW"/>
</dbReference>
<keyword evidence="4" id="KW-0949">S-adenosyl-L-methionine</keyword>
<dbReference type="InterPro" id="IPR036515">
    <property type="entry name" value="Transposase_17_sf"/>
</dbReference>
<dbReference type="SUPFAM" id="SSF53335">
    <property type="entry name" value="S-adenosyl-L-methionine-dependent methyltransferases"/>
    <property type="match status" value="1"/>
</dbReference>
<dbReference type="GO" id="GO:0006313">
    <property type="term" value="P:DNA transposition"/>
    <property type="evidence" value="ECO:0007669"/>
    <property type="project" value="InterPro"/>
</dbReference>
<evidence type="ECO:0000313" key="10">
    <source>
        <dbReference type="EMBL" id="MDH6060072.1"/>
    </source>
</evidence>
<keyword evidence="8" id="KW-0175">Coiled coil</keyword>
<keyword evidence="2 10" id="KW-0489">Methyltransferase</keyword>
<comment type="caution">
    <text evidence="10">The sequence shown here is derived from an EMBL/GenBank/DDBJ whole genome shotgun (WGS) entry which is preliminary data.</text>
</comment>
<dbReference type="InterPro" id="IPR025931">
    <property type="entry name" value="TaqI_C"/>
</dbReference>
<dbReference type="Proteomes" id="UP001159387">
    <property type="component" value="Unassembled WGS sequence"/>
</dbReference>
<name>A0AA43KB69_9CYAN</name>
<keyword evidence="3" id="KW-0808">Transferase</keyword>
<dbReference type="RefSeq" id="WP_280654083.1">
    <property type="nucleotide sequence ID" value="NZ_JANQDH010000041.1"/>
</dbReference>
<dbReference type="Pfam" id="PF12950">
    <property type="entry name" value="TaqI_C"/>
    <property type="match status" value="1"/>
</dbReference>
<evidence type="ECO:0000256" key="3">
    <source>
        <dbReference type="ARBA" id="ARBA00022679"/>
    </source>
</evidence>
<dbReference type="EC" id="2.1.1.72" evidence="1"/>
<dbReference type="PANTHER" id="PTHR33841">
    <property type="entry name" value="DNA METHYLTRANSFERASE YEEA-RELATED"/>
    <property type="match status" value="1"/>
</dbReference>
<reference evidence="10 11" key="1">
    <citation type="journal article" date="2023" name="J. Phycol.">
        <title>Chrysosporum ovalisporum is synonymous with the true-branching cyanobacterium Umezakia natans (Nostocales/Aphanizomenonaceae).</title>
        <authorList>
            <person name="McGregor G.B."/>
            <person name="Sendall B.C."/>
            <person name="Niiyama Y."/>
            <person name="Tuji A."/>
            <person name="Willis A."/>
        </authorList>
    </citation>
    <scope>NUCLEOTIDE SEQUENCE [LARGE SCALE GENOMIC DNA]</scope>
    <source>
        <strain evidence="10 11">ANA360D</strain>
    </source>
</reference>
<dbReference type="InterPro" id="IPR011639">
    <property type="entry name" value="MethylTrfase_TaqI-like_dom"/>
</dbReference>
<keyword evidence="11" id="KW-1185">Reference proteome</keyword>
<evidence type="ECO:0000256" key="2">
    <source>
        <dbReference type="ARBA" id="ARBA00022603"/>
    </source>
</evidence>
<comment type="catalytic activity">
    <reaction evidence="7">
        <text>a 2'-deoxyadenosine in DNA + S-adenosyl-L-methionine = an N(6)-methyl-2'-deoxyadenosine in DNA + S-adenosyl-L-homocysteine + H(+)</text>
        <dbReference type="Rhea" id="RHEA:15197"/>
        <dbReference type="Rhea" id="RHEA-COMP:12418"/>
        <dbReference type="Rhea" id="RHEA-COMP:12419"/>
        <dbReference type="ChEBI" id="CHEBI:15378"/>
        <dbReference type="ChEBI" id="CHEBI:57856"/>
        <dbReference type="ChEBI" id="CHEBI:59789"/>
        <dbReference type="ChEBI" id="CHEBI:90615"/>
        <dbReference type="ChEBI" id="CHEBI:90616"/>
        <dbReference type="EC" id="2.1.1.72"/>
    </reaction>
</comment>
<dbReference type="GO" id="GO:0009007">
    <property type="term" value="F:site-specific DNA-methyltransferase (adenine-specific) activity"/>
    <property type="evidence" value="ECO:0007669"/>
    <property type="project" value="UniProtKB-EC"/>
</dbReference>
<dbReference type="PANTHER" id="PTHR33841:SF1">
    <property type="entry name" value="DNA METHYLTRANSFERASE A"/>
    <property type="match status" value="1"/>
</dbReference>
<dbReference type="Gene3D" id="3.40.50.150">
    <property type="entry name" value="Vaccinia Virus protein VP39"/>
    <property type="match status" value="2"/>
</dbReference>
<feature type="domain" description="Transposase IS200-like" evidence="9">
    <location>
        <begin position="566"/>
        <end position="729"/>
    </location>
</feature>
<dbReference type="GO" id="GO:0003677">
    <property type="term" value="F:DNA binding"/>
    <property type="evidence" value="ECO:0007669"/>
    <property type="project" value="UniProtKB-KW"/>
</dbReference>
<keyword evidence="5" id="KW-0680">Restriction system</keyword>